<proteinExistence type="predicted"/>
<protein>
    <submittedName>
        <fullName evidence="2">Uncharacterized protein</fullName>
    </submittedName>
</protein>
<name>A0A9P5CUZ3_9EURO</name>
<feature type="region of interest" description="Disordered" evidence="1">
    <location>
        <begin position="1"/>
        <end position="55"/>
    </location>
</feature>
<accession>A0A9P5CUZ3</accession>
<gene>
    <name evidence="2" type="ORF">GY632_3526</name>
</gene>
<evidence type="ECO:0000313" key="3">
    <source>
        <dbReference type="Proteomes" id="UP000749309"/>
    </source>
</evidence>
<evidence type="ECO:0000313" key="2">
    <source>
        <dbReference type="EMBL" id="KAF3894888.1"/>
    </source>
</evidence>
<reference evidence="2" key="1">
    <citation type="submission" date="2020-03" db="EMBL/GenBank/DDBJ databases">
        <title>Whole Genome Sequence of Trichophyton interdigitale from India.</title>
        <authorList>
            <person name="Kumar P."/>
        </authorList>
    </citation>
    <scope>NUCLEOTIDE SEQUENCE</scope>
    <source>
        <strain evidence="2">UCMS-IGIB-CI14</strain>
    </source>
</reference>
<dbReference type="Proteomes" id="UP000749309">
    <property type="component" value="Unassembled WGS sequence"/>
</dbReference>
<feature type="compositionally biased region" description="Basic and acidic residues" evidence="1">
    <location>
        <begin position="1"/>
        <end position="32"/>
    </location>
</feature>
<sequence>MEKARASDSRPPAGHEGERNSGDGDGDGRDGAVEETPLAGQGLGEARASKDRASEPVCVEGACLGARAVFCS</sequence>
<comment type="caution">
    <text evidence="2">The sequence shown here is derived from an EMBL/GenBank/DDBJ whole genome shotgun (WGS) entry which is preliminary data.</text>
</comment>
<organism evidence="2 3">
    <name type="scientific">Trichophyton interdigitale</name>
    <dbReference type="NCBI Taxonomy" id="101480"/>
    <lineage>
        <taxon>Eukaryota</taxon>
        <taxon>Fungi</taxon>
        <taxon>Dikarya</taxon>
        <taxon>Ascomycota</taxon>
        <taxon>Pezizomycotina</taxon>
        <taxon>Eurotiomycetes</taxon>
        <taxon>Eurotiomycetidae</taxon>
        <taxon>Onygenales</taxon>
        <taxon>Arthrodermataceae</taxon>
        <taxon>Trichophyton</taxon>
    </lineage>
</organism>
<dbReference type="AlphaFoldDB" id="A0A9P5CUZ3"/>
<dbReference type="EMBL" id="JAAQVJ010000103">
    <property type="protein sequence ID" value="KAF3894888.1"/>
    <property type="molecule type" value="Genomic_DNA"/>
</dbReference>
<evidence type="ECO:0000256" key="1">
    <source>
        <dbReference type="SAM" id="MobiDB-lite"/>
    </source>
</evidence>